<organism evidence="1 2">
    <name type="scientific">Ophiophagus hannah</name>
    <name type="common">King cobra</name>
    <name type="synonym">Naja hannah</name>
    <dbReference type="NCBI Taxonomy" id="8665"/>
    <lineage>
        <taxon>Eukaryota</taxon>
        <taxon>Metazoa</taxon>
        <taxon>Chordata</taxon>
        <taxon>Craniata</taxon>
        <taxon>Vertebrata</taxon>
        <taxon>Euteleostomi</taxon>
        <taxon>Lepidosauria</taxon>
        <taxon>Squamata</taxon>
        <taxon>Bifurcata</taxon>
        <taxon>Unidentata</taxon>
        <taxon>Episquamata</taxon>
        <taxon>Toxicofera</taxon>
        <taxon>Serpentes</taxon>
        <taxon>Colubroidea</taxon>
        <taxon>Elapidae</taxon>
        <taxon>Elapinae</taxon>
        <taxon>Ophiophagus</taxon>
    </lineage>
</organism>
<comment type="caution">
    <text evidence="1">The sequence shown here is derived from an EMBL/GenBank/DDBJ whole genome shotgun (WGS) entry which is preliminary data.</text>
</comment>
<evidence type="ECO:0000313" key="1">
    <source>
        <dbReference type="EMBL" id="ETE59207.1"/>
    </source>
</evidence>
<dbReference type="Gene3D" id="3.30.300.130">
    <property type="entry name" value="Fe-S cluster assembly (FSCA)"/>
    <property type="match status" value="1"/>
</dbReference>
<dbReference type="AlphaFoldDB" id="V8NCB3"/>
<gene>
    <name evidence="1" type="primary">FAM96A</name>
    <name evidence="1" type="ORF">L345_15065</name>
</gene>
<protein>
    <submittedName>
        <fullName evidence="1">MIP18 family protein FAM96A</fullName>
    </submittedName>
</protein>
<dbReference type="InterPro" id="IPR034904">
    <property type="entry name" value="FSCA_dom_sf"/>
</dbReference>
<dbReference type="Proteomes" id="UP000018936">
    <property type="component" value="Unassembled WGS sequence"/>
</dbReference>
<sequence length="128" mass="14509">MQMRFLAQGSEGHAIAMEQEQKQATEDYKQCCQWWQRAMCLSLPCTELICMVQNPKKLNTLEELEVVSKSYGAEIGSGECLITIQFMTTMPHCSMGYTHQSGFENETSERFTFQAHAGNLHIRGGTSY</sequence>
<accession>V8NCB3</accession>
<dbReference type="OrthoDB" id="2746at2759"/>
<proteinExistence type="predicted"/>
<dbReference type="EMBL" id="AZIM01005762">
    <property type="protein sequence ID" value="ETE59207.1"/>
    <property type="molecule type" value="Genomic_DNA"/>
</dbReference>
<reference evidence="1 2" key="1">
    <citation type="journal article" date="2013" name="Proc. Natl. Acad. Sci. U.S.A.">
        <title>The king cobra genome reveals dynamic gene evolution and adaptation in the snake venom system.</title>
        <authorList>
            <person name="Vonk F.J."/>
            <person name="Casewell N.R."/>
            <person name="Henkel C.V."/>
            <person name="Heimberg A.M."/>
            <person name="Jansen H.J."/>
            <person name="McCleary R.J."/>
            <person name="Kerkkamp H.M."/>
            <person name="Vos R.A."/>
            <person name="Guerreiro I."/>
            <person name="Calvete J.J."/>
            <person name="Wuster W."/>
            <person name="Woods A.E."/>
            <person name="Logan J.M."/>
            <person name="Harrison R.A."/>
            <person name="Castoe T.A."/>
            <person name="de Koning A.P."/>
            <person name="Pollock D.D."/>
            <person name="Yandell M."/>
            <person name="Calderon D."/>
            <person name="Renjifo C."/>
            <person name="Currier R.B."/>
            <person name="Salgado D."/>
            <person name="Pla D."/>
            <person name="Sanz L."/>
            <person name="Hyder A.S."/>
            <person name="Ribeiro J.M."/>
            <person name="Arntzen J.W."/>
            <person name="van den Thillart G.E."/>
            <person name="Boetzer M."/>
            <person name="Pirovano W."/>
            <person name="Dirks R.P."/>
            <person name="Spaink H.P."/>
            <person name="Duboule D."/>
            <person name="McGlinn E."/>
            <person name="Kini R.M."/>
            <person name="Richardson M.K."/>
        </authorList>
    </citation>
    <scope>NUCLEOTIDE SEQUENCE</scope>
    <source>
        <tissue evidence="1">Blood</tissue>
    </source>
</reference>
<keyword evidence="2" id="KW-1185">Reference proteome</keyword>
<evidence type="ECO:0000313" key="2">
    <source>
        <dbReference type="Proteomes" id="UP000018936"/>
    </source>
</evidence>
<feature type="non-terminal residue" evidence="1">
    <location>
        <position position="1"/>
    </location>
</feature>
<name>V8NCB3_OPHHA</name>